<dbReference type="CDD" id="cd22119">
    <property type="entry name" value="F-box_FBXL6"/>
    <property type="match status" value="1"/>
</dbReference>
<organism evidence="4 5">
    <name type="scientific">Sphenodon punctatus</name>
    <name type="common">Tuatara</name>
    <name type="synonym">Hatteria punctata</name>
    <dbReference type="NCBI Taxonomy" id="8508"/>
    <lineage>
        <taxon>Eukaryota</taxon>
        <taxon>Metazoa</taxon>
        <taxon>Chordata</taxon>
        <taxon>Craniata</taxon>
        <taxon>Vertebrata</taxon>
        <taxon>Euteleostomi</taxon>
        <taxon>Lepidosauria</taxon>
        <taxon>Sphenodontia</taxon>
        <taxon>Sphenodontidae</taxon>
        <taxon>Sphenodon</taxon>
    </lineage>
</organism>
<dbReference type="OMA" id="WHEAASQ"/>
<dbReference type="SUPFAM" id="SSF81383">
    <property type="entry name" value="F-box domain"/>
    <property type="match status" value="1"/>
</dbReference>
<dbReference type="AlphaFoldDB" id="A0A8D0H581"/>
<evidence type="ECO:0000313" key="5">
    <source>
        <dbReference type="Proteomes" id="UP000694392"/>
    </source>
</evidence>
<evidence type="ECO:0000259" key="3">
    <source>
        <dbReference type="Pfam" id="PF12937"/>
    </source>
</evidence>
<accession>A0A8D0H581</accession>
<sequence>MEEPSAAGRRVPRKRKEAERPKRKKAAARKAPSRPAPDYLVHETDNDMLLIISNVGQEREQPPKRRRLGKKPQRLPRKRAPRGGGRKKGGAPGAKKAAFRGPEAGKAPATHTGRAPGSAWGEQLPVEILVRIFQPVVSSEGAVPFLCRVARVCRLWYGADSNPVLWQKVSVGFCWVAPGLKQPPATEKKILGTVAWLVADRFSLLRDFALCHWKNHVPFVLKAVSDSCPLLSSLSLCHCSRVDTESLHALAERCPQLESLNLQNSQVSSSAVVSFLEAAGSRIRQLLLTYSGQMNAIITTLASGCCPRLQLLEVTTELKQSSQHFQLPIEQLQTACPRLQVLRLLNVIWSPKPIPRSAPASPGFPQLQELCLATTSYSFIDDGVLQRMLQASSQLRILDLRGCFRVTPKGLETLPCPDLEQLYLGLYCSANHLRLPLEGSPLLTRKWRQSLQELDLAGQSFSEHDLEEAMECFTQGGGEVALRSLNLTGTKVTLGTVR</sequence>
<dbReference type="Gene3D" id="1.20.1280.50">
    <property type="match status" value="1"/>
</dbReference>
<dbReference type="InterPro" id="IPR001810">
    <property type="entry name" value="F-box_dom"/>
</dbReference>
<protein>
    <submittedName>
        <fullName evidence="4">F-box and leucine rich repeat protein 6</fullName>
    </submittedName>
</protein>
<dbReference type="GeneTree" id="ENSGT00390000009358"/>
<dbReference type="FunFam" id="1.20.1280.50:FF:000035">
    <property type="entry name" value="F-box/LRR-repeat protein 6 isoform X2"/>
    <property type="match status" value="1"/>
</dbReference>
<proteinExistence type="predicted"/>
<dbReference type="SUPFAM" id="SSF52047">
    <property type="entry name" value="RNI-like"/>
    <property type="match status" value="1"/>
</dbReference>
<reference evidence="4" key="2">
    <citation type="submission" date="2025-09" db="UniProtKB">
        <authorList>
            <consortium name="Ensembl"/>
        </authorList>
    </citation>
    <scope>IDENTIFICATION</scope>
</reference>
<feature type="domain" description="F-box" evidence="3">
    <location>
        <begin position="123"/>
        <end position="170"/>
    </location>
</feature>
<feature type="compositionally biased region" description="Low complexity" evidence="2">
    <location>
        <begin position="93"/>
        <end position="102"/>
    </location>
</feature>
<dbReference type="PANTHER" id="PTHR16134">
    <property type="entry name" value="F-BOX/TPR REPEAT PROTEIN POF3"/>
    <property type="match status" value="1"/>
</dbReference>
<dbReference type="InterPro" id="IPR006553">
    <property type="entry name" value="Leu-rich_rpt_Cys-con_subtyp"/>
</dbReference>
<dbReference type="Proteomes" id="UP000694392">
    <property type="component" value="Unplaced"/>
</dbReference>
<dbReference type="InterPro" id="IPR047922">
    <property type="entry name" value="FBXL6_F-box"/>
</dbReference>
<name>A0A8D0H581_SPHPU</name>
<evidence type="ECO:0000256" key="1">
    <source>
        <dbReference type="ARBA" id="ARBA00022786"/>
    </source>
</evidence>
<evidence type="ECO:0000256" key="2">
    <source>
        <dbReference type="SAM" id="MobiDB-lite"/>
    </source>
</evidence>
<dbReference type="GO" id="GO:0019005">
    <property type="term" value="C:SCF ubiquitin ligase complex"/>
    <property type="evidence" value="ECO:0007669"/>
    <property type="project" value="InterPro"/>
</dbReference>
<dbReference type="InterPro" id="IPR036047">
    <property type="entry name" value="F-box-like_dom_sf"/>
</dbReference>
<dbReference type="Pfam" id="PF12937">
    <property type="entry name" value="F-box-like"/>
    <property type="match status" value="1"/>
</dbReference>
<reference evidence="4" key="1">
    <citation type="submission" date="2025-08" db="UniProtKB">
        <authorList>
            <consortium name="Ensembl"/>
        </authorList>
    </citation>
    <scope>IDENTIFICATION</scope>
</reference>
<gene>
    <name evidence="4" type="primary">FBXL6</name>
</gene>
<feature type="compositionally biased region" description="Basic residues" evidence="2">
    <location>
        <begin position="64"/>
        <end position="89"/>
    </location>
</feature>
<dbReference type="SMART" id="SM00367">
    <property type="entry name" value="LRR_CC"/>
    <property type="match status" value="3"/>
</dbReference>
<feature type="region of interest" description="Disordered" evidence="2">
    <location>
        <begin position="1"/>
        <end position="118"/>
    </location>
</feature>
<keyword evidence="1" id="KW-0833">Ubl conjugation pathway</keyword>
<evidence type="ECO:0000313" key="4">
    <source>
        <dbReference type="Ensembl" id="ENSSPUP00000018817.1"/>
    </source>
</evidence>
<dbReference type="PANTHER" id="PTHR16134:SF28">
    <property type="entry name" value="F-BOX_LRR-REPEAT PROTEIN 6"/>
    <property type="match status" value="1"/>
</dbReference>
<dbReference type="Gene3D" id="3.80.10.10">
    <property type="entry name" value="Ribonuclease Inhibitor"/>
    <property type="match status" value="2"/>
</dbReference>
<feature type="compositionally biased region" description="Basic residues" evidence="2">
    <location>
        <begin position="10"/>
        <end position="32"/>
    </location>
</feature>
<dbReference type="GO" id="GO:0031146">
    <property type="term" value="P:SCF-dependent proteasomal ubiquitin-dependent protein catabolic process"/>
    <property type="evidence" value="ECO:0007669"/>
    <property type="project" value="TreeGrafter"/>
</dbReference>
<dbReference type="InterPro" id="IPR032675">
    <property type="entry name" value="LRR_dom_sf"/>
</dbReference>
<keyword evidence="5" id="KW-1185">Reference proteome</keyword>
<dbReference type="Ensembl" id="ENSSPUT00000020043.1">
    <property type="protein sequence ID" value="ENSSPUP00000018817.1"/>
    <property type="gene ID" value="ENSSPUG00000014513.1"/>
</dbReference>